<proteinExistence type="inferred from homology"/>
<feature type="transmembrane region" description="Helical" evidence="7">
    <location>
        <begin position="289"/>
        <end position="308"/>
    </location>
</feature>
<evidence type="ECO:0000256" key="2">
    <source>
        <dbReference type="ARBA" id="ARBA00006528"/>
    </source>
</evidence>
<keyword evidence="9" id="KW-1185">Reference proteome</keyword>
<evidence type="ECO:0000256" key="7">
    <source>
        <dbReference type="SAM" id="Phobius"/>
    </source>
</evidence>
<dbReference type="InterPro" id="IPR004710">
    <property type="entry name" value="Bilac:Na_transpt"/>
</dbReference>
<keyword evidence="4" id="KW-0813">Transport</keyword>
<feature type="chain" id="PRO_5028968141" evidence="8">
    <location>
        <begin position="21"/>
        <end position="471"/>
    </location>
</feature>
<dbReference type="GO" id="GO:0016020">
    <property type="term" value="C:membrane"/>
    <property type="evidence" value="ECO:0007669"/>
    <property type="project" value="UniProtKB-SubCell"/>
</dbReference>
<accession>A0A7E4VVR5</accession>
<keyword evidence="8" id="KW-0732">Signal</keyword>
<dbReference type="Gene3D" id="1.20.1530.20">
    <property type="match status" value="1"/>
</dbReference>
<name>A0A7E4VVR5_PANRE</name>
<reference evidence="9" key="1">
    <citation type="journal article" date="2013" name="Genetics">
        <title>The draft genome and transcriptome of Panagrellus redivivus are shaped by the harsh demands of a free-living lifestyle.</title>
        <authorList>
            <person name="Srinivasan J."/>
            <person name="Dillman A.R."/>
            <person name="Macchietto M.G."/>
            <person name="Heikkinen L."/>
            <person name="Lakso M."/>
            <person name="Fracchia K.M."/>
            <person name="Antoshechkin I."/>
            <person name="Mortazavi A."/>
            <person name="Wong G."/>
            <person name="Sternberg P.W."/>
        </authorList>
    </citation>
    <scope>NUCLEOTIDE SEQUENCE [LARGE SCALE GENOMIC DNA]</scope>
    <source>
        <strain evidence="9">MT8872</strain>
    </source>
</reference>
<keyword evidence="4" id="KW-0769">Symport</keyword>
<dbReference type="Pfam" id="PF01758">
    <property type="entry name" value="SBF"/>
    <property type="match status" value="1"/>
</dbReference>
<feature type="transmembrane region" description="Helical" evidence="7">
    <location>
        <begin position="150"/>
        <end position="173"/>
    </location>
</feature>
<dbReference type="WBParaSite" id="Pan_g4077.t1">
    <property type="protein sequence ID" value="Pan_g4077.t1"/>
    <property type="gene ID" value="Pan_g4077"/>
</dbReference>
<keyword evidence="3 7" id="KW-0812">Transmembrane</keyword>
<evidence type="ECO:0000313" key="10">
    <source>
        <dbReference type="WBParaSite" id="Pan_g4077.t1"/>
    </source>
</evidence>
<feature type="transmembrane region" description="Helical" evidence="7">
    <location>
        <begin position="247"/>
        <end position="269"/>
    </location>
</feature>
<evidence type="ECO:0000256" key="5">
    <source>
        <dbReference type="ARBA" id="ARBA00022989"/>
    </source>
</evidence>
<reference evidence="10" key="2">
    <citation type="submission" date="2020-10" db="UniProtKB">
        <authorList>
            <consortium name="WormBaseParasite"/>
        </authorList>
    </citation>
    <scope>IDENTIFICATION</scope>
</reference>
<dbReference type="Proteomes" id="UP000492821">
    <property type="component" value="Unassembled WGS sequence"/>
</dbReference>
<evidence type="ECO:0000256" key="6">
    <source>
        <dbReference type="ARBA" id="ARBA00023136"/>
    </source>
</evidence>
<keyword evidence="5 7" id="KW-1133">Transmembrane helix</keyword>
<feature type="transmembrane region" description="Helical" evidence="7">
    <location>
        <begin position="218"/>
        <end position="240"/>
    </location>
</feature>
<dbReference type="InterPro" id="IPR002657">
    <property type="entry name" value="BilAc:Na_symport/Acr3"/>
</dbReference>
<dbReference type="PROSITE" id="PS51257">
    <property type="entry name" value="PROKAR_LIPOPROTEIN"/>
    <property type="match status" value="1"/>
</dbReference>
<evidence type="ECO:0000256" key="4">
    <source>
        <dbReference type="ARBA" id="ARBA00022847"/>
    </source>
</evidence>
<feature type="signal peptide" evidence="8">
    <location>
        <begin position="1"/>
        <end position="20"/>
    </location>
</feature>
<dbReference type="PANTHER" id="PTHR10361">
    <property type="entry name" value="SODIUM-BILE ACID COTRANSPORTER"/>
    <property type="match status" value="1"/>
</dbReference>
<feature type="transmembrane region" description="Helical" evidence="7">
    <location>
        <begin position="320"/>
        <end position="342"/>
    </location>
</feature>
<evidence type="ECO:0000313" key="9">
    <source>
        <dbReference type="Proteomes" id="UP000492821"/>
    </source>
</evidence>
<comment type="subcellular location">
    <subcellularLocation>
        <location evidence="1">Membrane</location>
        <topology evidence="1">Multi-pass membrane protein</topology>
    </subcellularLocation>
</comment>
<feature type="transmembrane region" description="Helical" evidence="7">
    <location>
        <begin position="185"/>
        <end position="206"/>
    </location>
</feature>
<protein>
    <submittedName>
        <fullName evidence="10">Ileal sodium/bile acid cotransporter</fullName>
    </submittedName>
</protein>
<feature type="transmembrane region" description="Helical" evidence="7">
    <location>
        <begin position="407"/>
        <end position="428"/>
    </location>
</feature>
<dbReference type="GO" id="GO:0015293">
    <property type="term" value="F:symporter activity"/>
    <property type="evidence" value="ECO:0007669"/>
    <property type="project" value="UniProtKB-KW"/>
</dbReference>
<organism evidence="9 10">
    <name type="scientific">Panagrellus redivivus</name>
    <name type="common">Microworm</name>
    <dbReference type="NCBI Taxonomy" id="6233"/>
    <lineage>
        <taxon>Eukaryota</taxon>
        <taxon>Metazoa</taxon>
        <taxon>Ecdysozoa</taxon>
        <taxon>Nematoda</taxon>
        <taxon>Chromadorea</taxon>
        <taxon>Rhabditida</taxon>
        <taxon>Tylenchina</taxon>
        <taxon>Panagrolaimomorpha</taxon>
        <taxon>Panagrolaimoidea</taxon>
        <taxon>Panagrolaimidae</taxon>
        <taxon>Panagrellus</taxon>
    </lineage>
</organism>
<evidence type="ECO:0000256" key="1">
    <source>
        <dbReference type="ARBA" id="ARBA00004141"/>
    </source>
</evidence>
<dbReference type="PANTHER" id="PTHR10361:SF28">
    <property type="entry name" value="P3 PROTEIN-RELATED"/>
    <property type="match status" value="1"/>
</dbReference>
<feature type="transmembrane region" description="Helical" evidence="7">
    <location>
        <begin position="348"/>
        <end position="368"/>
    </location>
</feature>
<evidence type="ECO:0000256" key="3">
    <source>
        <dbReference type="ARBA" id="ARBA00022692"/>
    </source>
</evidence>
<evidence type="ECO:0000256" key="8">
    <source>
        <dbReference type="SAM" id="SignalP"/>
    </source>
</evidence>
<dbReference type="InterPro" id="IPR038770">
    <property type="entry name" value="Na+/solute_symporter_sf"/>
</dbReference>
<sequence length="471" mass="53141">MRSWLAVVLLVIFGCRFVKTENGTKTNFVLNSAEIEIESLFFPDSVAIHRESVDQFRTGETRKIAITLQSDEPYVGNLTIQCDDDTMCTVLSPVGENVYVLDEGNNFTKVIDVVVEAKFLGLPNLEIVAQNVSIYKYQLRILRSNFEYKLAQAFTVVVTVFILFVTFLMGTQLKMNAIFDIMKEPIGPAIGFCCQFLLMPLVAYTLSKTILPSNELALQFSLFAAGCSPGGGKSSFWTIIFGGNLDLSVSMTLTQTIGAMFMMPIWIYTLGRTYFTERISVPFNNIAESLATLLIPSLAGMIFIHYQAHLMDKCQKWIKVATWVATVVFTVFGCYTNFYVFYLMTWRIVLVACIHPWIGYILAYLVAWLCRRNHIDRLTIAIETGVQNVGIAIIMLMFSLPEPEVDLALVLPIAIILTTDKPLLIMYFSRAIYRKWCKASKKETSQYAHNITISGDLNPSNPVENNKNFKI</sequence>
<keyword evidence="6 7" id="KW-0472">Membrane</keyword>
<dbReference type="AlphaFoldDB" id="A0A7E4VVR5"/>
<comment type="similarity">
    <text evidence="2">Belongs to the bile acid:sodium symporter (BASS) (TC 2.A.28) family.</text>
</comment>